<evidence type="ECO:0000256" key="8">
    <source>
        <dbReference type="RuleBase" id="RU363041"/>
    </source>
</evidence>
<evidence type="ECO:0000256" key="6">
    <source>
        <dbReference type="ARBA" id="ARBA00022989"/>
    </source>
</evidence>
<evidence type="ECO:0000256" key="1">
    <source>
        <dbReference type="ARBA" id="ARBA00004651"/>
    </source>
</evidence>
<dbReference type="Proteomes" id="UP000207598">
    <property type="component" value="Unassembled WGS sequence"/>
</dbReference>
<gene>
    <name evidence="9" type="ORF">MAA8898_02368</name>
</gene>
<keyword evidence="3" id="KW-0813">Transport</keyword>
<accession>A0A238KE48</accession>
<keyword evidence="5 8" id="KW-0812">Transmembrane</keyword>
<dbReference type="RefSeq" id="WP_094021185.1">
    <property type="nucleotide sequence ID" value="NZ_FXYF01000005.1"/>
</dbReference>
<keyword evidence="6 8" id="KW-1133">Transmembrane helix</keyword>
<proteinExistence type="inferred from homology"/>
<dbReference type="Pfam" id="PF01925">
    <property type="entry name" value="TauE"/>
    <property type="match status" value="1"/>
</dbReference>
<evidence type="ECO:0000313" key="10">
    <source>
        <dbReference type="Proteomes" id="UP000207598"/>
    </source>
</evidence>
<feature type="transmembrane region" description="Helical" evidence="8">
    <location>
        <begin position="132"/>
        <end position="155"/>
    </location>
</feature>
<comment type="similarity">
    <text evidence="2 8">Belongs to the 4-toluene sulfonate uptake permease (TSUP) (TC 2.A.102) family.</text>
</comment>
<feature type="transmembrane region" description="Helical" evidence="8">
    <location>
        <begin position="33"/>
        <end position="53"/>
    </location>
</feature>
<feature type="transmembrane region" description="Helical" evidence="8">
    <location>
        <begin position="182"/>
        <end position="207"/>
    </location>
</feature>
<keyword evidence="10" id="KW-1185">Reference proteome</keyword>
<keyword evidence="7 8" id="KW-0472">Membrane</keyword>
<name>A0A238KE48_9RHOB</name>
<evidence type="ECO:0000256" key="2">
    <source>
        <dbReference type="ARBA" id="ARBA00009142"/>
    </source>
</evidence>
<organism evidence="9 10">
    <name type="scientific">Maliponia aquimaris</name>
    <dbReference type="NCBI Taxonomy" id="1673631"/>
    <lineage>
        <taxon>Bacteria</taxon>
        <taxon>Pseudomonadati</taxon>
        <taxon>Pseudomonadota</taxon>
        <taxon>Alphaproteobacteria</taxon>
        <taxon>Rhodobacterales</taxon>
        <taxon>Paracoccaceae</taxon>
        <taxon>Maliponia</taxon>
    </lineage>
</organism>
<dbReference type="GO" id="GO:0005886">
    <property type="term" value="C:plasma membrane"/>
    <property type="evidence" value="ECO:0007669"/>
    <property type="project" value="UniProtKB-SubCell"/>
</dbReference>
<dbReference type="InterPro" id="IPR002781">
    <property type="entry name" value="TM_pro_TauE-like"/>
</dbReference>
<dbReference type="OrthoDB" id="8478323at2"/>
<dbReference type="InterPro" id="IPR052017">
    <property type="entry name" value="TSUP"/>
</dbReference>
<dbReference type="PANTHER" id="PTHR30269">
    <property type="entry name" value="TRANSMEMBRANE PROTEIN YFCA"/>
    <property type="match status" value="1"/>
</dbReference>
<dbReference type="EMBL" id="FXYF01000005">
    <property type="protein sequence ID" value="SMX41088.1"/>
    <property type="molecule type" value="Genomic_DNA"/>
</dbReference>
<feature type="transmembrane region" description="Helical" evidence="8">
    <location>
        <begin position="227"/>
        <end position="249"/>
    </location>
</feature>
<dbReference type="AlphaFoldDB" id="A0A238KE48"/>
<sequence>MAEALHAGLGWPVALTILAVSFASSFITAAFGIGGGAVMLAVLATLLPAPAIIPVHGIVQFGSNIGRAALLLKYLHLAVVGPFLGGALIGVGLGGMFVVQLDPAVIQVSVGLFILWSILTTPPAFMRRSGAVAGGISSFLTMFFGGTGPFVAAYVKTLKLDRLAHVSTHSTLMTIQHLLKTLAFGLLGFAFSAWAGLITLLIVFGFLGTVAGRHVLTRIDEKRFRFALNLILTVLAARLIYAGGMALWATPQMAGG</sequence>
<evidence type="ECO:0000256" key="5">
    <source>
        <dbReference type="ARBA" id="ARBA00022692"/>
    </source>
</evidence>
<evidence type="ECO:0000256" key="4">
    <source>
        <dbReference type="ARBA" id="ARBA00022475"/>
    </source>
</evidence>
<comment type="subcellular location">
    <subcellularLocation>
        <location evidence="1 8">Cell membrane</location>
        <topology evidence="1 8">Multi-pass membrane protein</topology>
    </subcellularLocation>
</comment>
<protein>
    <recommendedName>
        <fullName evidence="8">Probable membrane transporter protein</fullName>
    </recommendedName>
</protein>
<evidence type="ECO:0000256" key="3">
    <source>
        <dbReference type="ARBA" id="ARBA00022448"/>
    </source>
</evidence>
<feature type="transmembrane region" description="Helical" evidence="8">
    <location>
        <begin position="104"/>
        <end position="125"/>
    </location>
</feature>
<reference evidence="9 10" key="1">
    <citation type="submission" date="2017-05" db="EMBL/GenBank/DDBJ databases">
        <authorList>
            <person name="Song R."/>
            <person name="Chenine A.L."/>
            <person name="Ruprecht R.M."/>
        </authorList>
    </citation>
    <scope>NUCLEOTIDE SEQUENCE [LARGE SCALE GENOMIC DNA]</scope>
    <source>
        <strain evidence="9 10">CECT 8898</strain>
    </source>
</reference>
<dbReference type="PANTHER" id="PTHR30269:SF37">
    <property type="entry name" value="MEMBRANE TRANSPORTER PROTEIN"/>
    <property type="match status" value="1"/>
</dbReference>
<feature type="transmembrane region" description="Helical" evidence="8">
    <location>
        <begin position="74"/>
        <end position="98"/>
    </location>
</feature>
<evidence type="ECO:0000313" key="9">
    <source>
        <dbReference type="EMBL" id="SMX41088.1"/>
    </source>
</evidence>
<keyword evidence="4 8" id="KW-1003">Cell membrane</keyword>
<evidence type="ECO:0000256" key="7">
    <source>
        <dbReference type="ARBA" id="ARBA00023136"/>
    </source>
</evidence>